<dbReference type="EMBL" id="BKCJ011608170">
    <property type="protein sequence ID" value="GFD43877.1"/>
    <property type="molecule type" value="Genomic_DNA"/>
</dbReference>
<reference evidence="1" key="1">
    <citation type="journal article" date="2019" name="Sci. Rep.">
        <title>Draft genome of Tanacetum cinerariifolium, the natural source of mosquito coil.</title>
        <authorList>
            <person name="Yamashiro T."/>
            <person name="Shiraishi A."/>
            <person name="Satake H."/>
            <person name="Nakayama K."/>
        </authorList>
    </citation>
    <scope>NUCLEOTIDE SEQUENCE</scope>
</reference>
<sequence>TKPSIKEPEHSFSMGYEHFSTTLVTNEVAESSTKNLVPIPRESKVTSDNGNESIEPIKDDSLVFTTFSKPLFDDDDEINSDELESNFVESTSNHDTMKIDNLNEFFGPLIPIHIAEK</sequence>
<name>A0A699W9A4_TANCI</name>
<dbReference type="AlphaFoldDB" id="A0A699W9A4"/>
<evidence type="ECO:0000313" key="1">
    <source>
        <dbReference type="EMBL" id="GFD43877.1"/>
    </source>
</evidence>
<proteinExistence type="predicted"/>
<accession>A0A699W9A4</accession>
<feature type="non-terminal residue" evidence="1">
    <location>
        <position position="1"/>
    </location>
</feature>
<protein>
    <submittedName>
        <fullName evidence="1">Uncharacterized protein</fullName>
    </submittedName>
</protein>
<comment type="caution">
    <text evidence="1">The sequence shown here is derived from an EMBL/GenBank/DDBJ whole genome shotgun (WGS) entry which is preliminary data.</text>
</comment>
<organism evidence="1">
    <name type="scientific">Tanacetum cinerariifolium</name>
    <name type="common">Dalmatian daisy</name>
    <name type="synonym">Chrysanthemum cinerariifolium</name>
    <dbReference type="NCBI Taxonomy" id="118510"/>
    <lineage>
        <taxon>Eukaryota</taxon>
        <taxon>Viridiplantae</taxon>
        <taxon>Streptophyta</taxon>
        <taxon>Embryophyta</taxon>
        <taxon>Tracheophyta</taxon>
        <taxon>Spermatophyta</taxon>
        <taxon>Magnoliopsida</taxon>
        <taxon>eudicotyledons</taxon>
        <taxon>Gunneridae</taxon>
        <taxon>Pentapetalae</taxon>
        <taxon>asterids</taxon>
        <taxon>campanulids</taxon>
        <taxon>Asterales</taxon>
        <taxon>Asteraceae</taxon>
        <taxon>Asteroideae</taxon>
        <taxon>Anthemideae</taxon>
        <taxon>Anthemidinae</taxon>
        <taxon>Tanacetum</taxon>
    </lineage>
</organism>
<gene>
    <name evidence="1" type="ORF">Tci_915846</name>
</gene>